<dbReference type="GO" id="GO:0016491">
    <property type="term" value="F:oxidoreductase activity"/>
    <property type="evidence" value="ECO:0007669"/>
    <property type="project" value="InterPro"/>
</dbReference>
<dbReference type="PROSITE" id="PS51379">
    <property type="entry name" value="4FE4S_FER_2"/>
    <property type="match status" value="2"/>
</dbReference>
<evidence type="ECO:0000256" key="6">
    <source>
        <dbReference type="ARBA" id="ARBA00023014"/>
    </source>
</evidence>
<dbReference type="AlphaFoldDB" id="A0A383DBD7"/>
<feature type="domain" description="2Fe-2S ferredoxin-type" evidence="7">
    <location>
        <begin position="1"/>
        <end position="68"/>
    </location>
</feature>
<feature type="domain" description="4Fe-4S ferredoxin-type" evidence="8">
    <location>
        <begin position="153"/>
        <end position="186"/>
    </location>
</feature>
<dbReference type="SUPFAM" id="SSF54862">
    <property type="entry name" value="4Fe-4S ferredoxins"/>
    <property type="match status" value="1"/>
</dbReference>
<dbReference type="Gene3D" id="3.10.20.740">
    <property type="match status" value="1"/>
</dbReference>
<keyword evidence="6" id="KW-0411">Iron-sulfur</keyword>
<dbReference type="InterPro" id="IPR036010">
    <property type="entry name" value="2Fe-2S_ferredoxin-like_sf"/>
</dbReference>
<dbReference type="FunFam" id="3.30.70.20:FF:000035">
    <property type="entry name" value="Iron hydrogenase 1"/>
    <property type="match status" value="1"/>
</dbReference>
<evidence type="ECO:0000313" key="10">
    <source>
        <dbReference type="EMBL" id="SVE41802.1"/>
    </source>
</evidence>
<dbReference type="PROSITE" id="PS00641">
    <property type="entry name" value="COMPLEX1_75K_1"/>
    <property type="match status" value="1"/>
</dbReference>
<dbReference type="GO" id="GO:0016020">
    <property type="term" value="C:membrane"/>
    <property type="evidence" value="ECO:0007669"/>
    <property type="project" value="InterPro"/>
</dbReference>
<evidence type="ECO:0000256" key="2">
    <source>
        <dbReference type="ARBA" id="ARBA00022485"/>
    </source>
</evidence>
<dbReference type="PANTHER" id="PTHR24960:SF84">
    <property type="entry name" value="HYDROGENASE SUBUNIT"/>
    <property type="match status" value="1"/>
</dbReference>
<dbReference type="PROSITE" id="PS00198">
    <property type="entry name" value="4FE4S_FER_1"/>
    <property type="match status" value="1"/>
</dbReference>
<keyword evidence="2" id="KW-0004">4Fe-4S</keyword>
<dbReference type="EMBL" id="UINC01215890">
    <property type="protein sequence ID" value="SVE41802.1"/>
    <property type="molecule type" value="Genomic_DNA"/>
</dbReference>
<dbReference type="Pfam" id="PF22117">
    <property type="entry name" value="Fer4_Nqo3"/>
    <property type="match status" value="1"/>
</dbReference>
<dbReference type="GO" id="GO:0051539">
    <property type="term" value="F:4 iron, 4 sulfur cluster binding"/>
    <property type="evidence" value="ECO:0007669"/>
    <property type="project" value="UniProtKB-KW"/>
</dbReference>
<gene>
    <name evidence="10" type="ORF">METZ01_LOCUS494656</name>
</gene>
<dbReference type="PROSITE" id="PS51085">
    <property type="entry name" value="2FE2S_FER_2"/>
    <property type="match status" value="1"/>
</dbReference>
<dbReference type="GO" id="GO:0046872">
    <property type="term" value="F:metal ion binding"/>
    <property type="evidence" value="ECO:0007669"/>
    <property type="project" value="UniProtKB-KW"/>
</dbReference>
<dbReference type="Pfam" id="PF13510">
    <property type="entry name" value="Fer2_4"/>
    <property type="match status" value="1"/>
</dbReference>
<reference evidence="10" key="1">
    <citation type="submission" date="2018-05" db="EMBL/GenBank/DDBJ databases">
        <authorList>
            <person name="Lanie J.A."/>
            <person name="Ng W.-L."/>
            <person name="Kazmierczak K.M."/>
            <person name="Andrzejewski T.M."/>
            <person name="Davidsen T.M."/>
            <person name="Wayne K.J."/>
            <person name="Tettelin H."/>
            <person name="Glass J.I."/>
            <person name="Rusch D."/>
            <person name="Podicherti R."/>
            <person name="Tsui H.-C.T."/>
            <person name="Winkler M.E."/>
        </authorList>
    </citation>
    <scope>NUCLEOTIDE SEQUENCE</scope>
</reference>
<dbReference type="InterPro" id="IPR050157">
    <property type="entry name" value="PSI_iron-sulfur_center"/>
</dbReference>
<sequence>VKTETGKMVLEAAIDAGVYVPYLCYHPGMKSYGACRMCVVSVEGQRGFPAACTLPVAEGMKVQTESKDVNELRRSVMEMLIAEHPNGCLTCHRIDICGPTNVCLRHVSVNDRCVTCPKNERCELKDTVRYLGMNLESPLQYKYRQIPLEVADPFYDRDYNLCIVCARCVRACEELRGDDAIGMTERSGQALVGTSFGTSLLESGCEFCGACIDVCPVGALVERDNKWDKPRKVERT</sequence>
<evidence type="ECO:0000256" key="5">
    <source>
        <dbReference type="ARBA" id="ARBA00023004"/>
    </source>
</evidence>
<dbReference type="GO" id="GO:0008137">
    <property type="term" value="F:NADH dehydrogenase (ubiquinone) activity"/>
    <property type="evidence" value="ECO:0007669"/>
    <property type="project" value="InterPro"/>
</dbReference>
<evidence type="ECO:0000256" key="3">
    <source>
        <dbReference type="ARBA" id="ARBA00022723"/>
    </source>
</evidence>
<dbReference type="InterPro" id="IPR000283">
    <property type="entry name" value="NADH_UbQ_OxRdtase_75kDa_su_CS"/>
</dbReference>
<accession>A0A383DBD7</accession>
<dbReference type="InterPro" id="IPR019574">
    <property type="entry name" value="NADH_UbQ_OxRdtase_Gsu_4Fe4S-bd"/>
</dbReference>
<evidence type="ECO:0008006" key="11">
    <source>
        <dbReference type="Google" id="ProtNLM"/>
    </source>
</evidence>
<dbReference type="PANTHER" id="PTHR24960">
    <property type="entry name" value="PHOTOSYSTEM I IRON-SULFUR CENTER-RELATED"/>
    <property type="match status" value="1"/>
</dbReference>
<dbReference type="PROSITE" id="PS51839">
    <property type="entry name" value="4FE4S_HC3"/>
    <property type="match status" value="1"/>
</dbReference>
<name>A0A383DBD7_9ZZZZ</name>
<dbReference type="GO" id="GO:0042773">
    <property type="term" value="P:ATP synthesis coupled electron transport"/>
    <property type="evidence" value="ECO:0007669"/>
    <property type="project" value="InterPro"/>
</dbReference>
<feature type="domain" description="4Fe-4S His(Cys)3-ligated-type" evidence="9">
    <location>
        <begin position="68"/>
        <end position="132"/>
    </location>
</feature>
<dbReference type="Gene3D" id="3.30.70.20">
    <property type="match status" value="1"/>
</dbReference>
<keyword evidence="5" id="KW-0408">Iron</keyword>
<dbReference type="CDD" id="cd00207">
    <property type="entry name" value="fer2"/>
    <property type="match status" value="1"/>
</dbReference>
<evidence type="ECO:0000259" key="7">
    <source>
        <dbReference type="PROSITE" id="PS51085"/>
    </source>
</evidence>
<evidence type="ECO:0000259" key="9">
    <source>
        <dbReference type="PROSITE" id="PS51839"/>
    </source>
</evidence>
<dbReference type="InterPro" id="IPR017900">
    <property type="entry name" value="4Fe4S_Fe_S_CS"/>
</dbReference>
<feature type="non-terminal residue" evidence="10">
    <location>
        <position position="236"/>
    </location>
</feature>
<keyword evidence="3" id="KW-0479">Metal-binding</keyword>
<evidence type="ECO:0000256" key="4">
    <source>
        <dbReference type="ARBA" id="ARBA00022737"/>
    </source>
</evidence>
<feature type="non-terminal residue" evidence="10">
    <location>
        <position position="1"/>
    </location>
</feature>
<dbReference type="SUPFAM" id="SSF54292">
    <property type="entry name" value="2Fe-2S ferredoxin-like"/>
    <property type="match status" value="1"/>
</dbReference>
<feature type="domain" description="4Fe-4S ferredoxin-type" evidence="8">
    <location>
        <begin position="196"/>
        <end position="225"/>
    </location>
</feature>
<protein>
    <recommendedName>
        <fullName evidence="11">2Fe-2S ferredoxin-type domain-containing protein</fullName>
    </recommendedName>
</protein>
<keyword evidence="4" id="KW-0677">Repeat</keyword>
<dbReference type="InterPro" id="IPR054351">
    <property type="entry name" value="NADH_UbQ_OxRdtase_ferredoxin"/>
</dbReference>
<comment type="cofactor">
    <cofactor evidence="1">
        <name>[4Fe-4S] cluster</name>
        <dbReference type="ChEBI" id="CHEBI:49883"/>
    </cofactor>
</comment>
<dbReference type="InterPro" id="IPR017896">
    <property type="entry name" value="4Fe4S_Fe-S-bd"/>
</dbReference>
<proteinExistence type="predicted"/>
<dbReference type="SMART" id="SM00929">
    <property type="entry name" value="NADH-G_4Fe-4S_3"/>
    <property type="match status" value="1"/>
</dbReference>
<organism evidence="10">
    <name type="scientific">marine metagenome</name>
    <dbReference type="NCBI Taxonomy" id="408172"/>
    <lineage>
        <taxon>unclassified sequences</taxon>
        <taxon>metagenomes</taxon>
        <taxon>ecological metagenomes</taxon>
    </lineage>
</organism>
<dbReference type="InterPro" id="IPR001041">
    <property type="entry name" value="2Fe-2S_ferredoxin-type"/>
</dbReference>
<evidence type="ECO:0000256" key="1">
    <source>
        <dbReference type="ARBA" id="ARBA00001966"/>
    </source>
</evidence>
<evidence type="ECO:0000259" key="8">
    <source>
        <dbReference type="PROSITE" id="PS51379"/>
    </source>
</evidence>